<evidence type="ECO:0000313" key="4">
    <source>
        <dbReference type="Proteomes" id="UP000830055"/>
    </source>
</evidence>
<reference evidence="3 4" key="1">
    <citation type="submission" date="2022-01" db="EMBL/GenBank/DDBJ databases">
        <title>Desulfofustis limnae sp. nov., a novel mesophilic sulfate-reducing bacterium isolated from marsh soil.</title>
        <authorList>
            <person name="Watanabe M."/>
            <person name="Takahashi A."/>
            <person name="Kojima H."/>
            <person name="Fukui M."/>
        </authorList>
    </citation>
    <scope>NUCLEOTIDE SEQUENCE [LARGE SCALE GENOMIC DNA]</scope>
    <source>
        <strain evidence="3 4">PPLL</strain>
    </source>
</reference>
<feature type="domain" description="Serine dehydratase-like alpha subunit" evidence="2">
    <location>
        <begin position="188"/>
        <end position="427"/>
    </location>
</feature>
<dbReference type="PIRSF" id="PIRSF006054">
    <property type="entry name" value="UCP006054"/>
    <property type="match status" value="1"/>
</dbReference>
<gene>
    <name evidence="3" type="ORF">DPPLL_37240</name>
</gene>
<dbReference type="PANTHER" id="PTHR30501">
    <property type="entry name" value="UPF0597 PROTEIN YHAM"/>
    <property type="match status" value="1"/>
</dbReference>
<sequence length="437" mass="45560">MHFTVKDILHLEVMPALGCTEPVAVALAAASAASLLPGRMVDAIDVWVDPNIYKNGTAVTIPGTGNLNGLDAAAAVGACGGDPTLGLEVLNSLDQKALAKARELLAHNQVTIHLFDDSGLHIRVTVISGDNQAEAEIRELHNQIVALSLNGVTITDSPLLSPAADQSGKSALALMEEWLMNLSLAEIYEMIDQLDEDDLQFLKKGVEFNVRLAEHGLKYGSGLGIGKAIDRLLKQKLLVRDMATSARILTSAAADARMSGVNLPAMSSAGSGNHGLTAILPIWAIKDFVDHDEETVLRAIGLSHIITAYVKAHTGRLSAVCGCSVAAGAGATAGITYLVGGNVDHMAGAIKNIMEDLAGVICDGAKAGCALKLNTAAGAAVQAALFSLQGVNVKDTDGIIGHSPEQTVRNLGKLSHEGMAAADRTILTIMREKKQSP</sequence>
<organism evidence="3 4">
    <name type="scientific">Desulfofustis limnaeus</name>
    <dbReference type="NCBI Taxonomy" id="2740163"/>
    <lineage>
        <taxon>Bacteria</taxon>
        <taxon>Pseudomonadati</taxon>
        <taxon>Thermodesulfobacteriota</taxon>
        <taxon>Desulfobulbia</taxon>
        <taxon>Desulfobulbales</taxon>
        <taxon>Desulfocapsaceae</taxon>
        <taxon>Desulfofustis</taxon>
    </lineage>
</organism>
<dbReference type="RefSeq" id="WP_284152666.1">
    <property type="nucleotide sequence ID" value="NZ_AP025516.1"/>
</dbReference>
<dbReference type="Pfam" id="PF03313">
    <property type="entry name" value="SDH_alpha"/>
    <property type="match status" value="1"/>
</dbReference>
<proteinExistence type="inferred from homology"/>
<dbReference type="PANTHER" id="PTHR30501:SF2">
    <property type="entry name" value="UPF0597 PROTEIN YHAM"/>
    <property type="match status" value="1"/>
</dbReference>
<name>A0ABN6M917_9BACT</name>
<dbReference type="Proteomes" id="UP000830055">
    <property type="component" value="Chromosome"/>
</dbReference>
<evidence type="ECO:0000313" key="3">
    <source>
        <dbReference type="EMBL" id="BDD89359.1"/>
    </source>
</evidence>
<evidence type="ECO:0000256" key="1">
    <source>
        <dbReference type="HAMAP-Rule" id="MF_01845"/>
    </source>
</evidence>
<keyword evidence="4" id="KW-1185">Reference proteome</keyword>
<dbReference type="InterPro" id="IPR021144">
    <property type="entry name" value="UPF0597"/>
</dbReference>
<accession>A0ABN6M917</accession>
<evidence type="ECO:0000259" key="2">
    <source>
        <dbReference type="Pfam" id="PF03313"/>
    </source>
</evidence>
<dbReference type="HAMAP" id="MF_01845">
    <property type="entry name" value="UPF0597"/>
    <property type="match status" value="1"/>
</dbReference>
<dbReference type="EMBL" id="AP025516">
    <property type="protein sequence ID" value="BDD89359.1"/>
    <property type="molecule type" value="Genomic_DNA"/>
</dbReference>
<dbReference type="InterPro" id="IPR005130">
    <property type="entry name" value="Ser_deHydtase-like_asu"/>
</dbReference>
<comment type="similarity">
    <text evidence="1">Belongs to the UPF0597 family.</text>
</comment>
<protein>
    <recommendedName>
        <fullName evidence="1">UPF0597 protein DPPLL_37240</fullName>
    </recommendedName>
</protein>